<dbReference type="AlphaFoldDB" id="A0AA36N0S3"/>
<protein>
    <recommendedName>
        <fullName evidence="3">Esterase</fullName>
    </recommendedName>
</protein>
<reference evidence="1" key="1">
    <citation type="submission" date="2023-08" db="EMBL/GenBank/DDBJ databases">
        <authorList>
            <person name="Chen Y."/>
            <person name="Shah S."/>
            <person name="Dougan E. K."/>
            <person name="Thang M."/>
            <person name="Chan C."/>
        </authorList>
    </citation>
    <scope>NUCLEOTIDE SEQUENCE</scope>
</reference>
<name>A0AA36N0S3_9DINO</name>
<dbReference type="InterPro" id="IPR050583">
    <property type="entry name" value="Mycobacterial_A85_antigen"/>
</dbReference>
<dbReference type="InterPro" id="IPR000801">
    <property type="entry name" value="Esterase-like"/>
</dbReference>
<gene>
    <name evidence="1" type="ORF">EVOR1521_LOCUS15856</name>
</gene>
<sequence>MEPKESWSCDLCGGRLFVFDWERKIRVWTPGQSSSMGVQRALWLNDGQNLFRDEDSFGGASWGVAGTAAHLIGCGAIPEIIIVGIDHTGRNRTYDYLSSPPTGWDAPWGDGMRGDMWDAPGGGVDAYLESVISLLPWAERRFGVSAKPEHRYFGGSSFGGICALYMAMKYPGLWDGVLVESPSFWAGEGRYLSDVKAHASPWPRRMYLAMGEFEYTGFRGTERPGSLECDAYLRDTAAECAGHLFFSGTALAFLLERGGKHNERDWGRRLPGALRWLLGAPTEGQDFWTRPAPLKPGPFELFVRRSWLKLAEKQRFQVHLGFNGWALQVQRCDLLAACVEEEPQAVLAALAPRRDELQRDPWARACLAVHSG</sequence>
<dbReference type="PANTHER" id="PTHR48098:SF6">
    <property type="entry name" value="FERRI-BACILLIBACTIN ESTERASE BESA"/>
    <property type="match status" value="1"/>
</dbReference>
<accession>A0AA36N0S3</accession>
<evidence type="ECO:0008006" key="3">
    <source>
        <dbReference type="Google" id="ProtNLM"/>
    </source>
</evidence>
<organism evidence="1 2">
    <name type="scientific">Effrenium voratum</name>
    <dbReference type="NCBI Taxonomy" id="2562239"/>
    <lineage>
        <taxon>Eukaryota</taxon>
        <taxon>Sar</taxon>
        <taxon>Alveolata</taxon>
        <taxon>Dinophyceae</taxon>
        <taxon>Suessiales</taxon>
        <taxon>Symbiodiniaceae</taxon>
        <taxon>Effrenium</taxon>
    </lineage>
</organism>
<dbReference type="Gene3D" id="3.40.50.1820">
    <property type="entry name" value="alpha/beta hydrolase"/>
    <property type="match status" value="1"/>
</dbReference>
<dbReference type="InterPro" id="IPR029058">
    <property type="entry name" value="AB_hydrolase_fold"/>
</dbReference>
<dbReference type="SUPFAM" id="SSF53474">
    <property type="entry name" value="alpha/beta-Hydrolases"/>
    <property type="match status" value="1"/>
</dbReference>
<proteinExistence type="predicted"/>
<evidence type="ECO:0000313" key="1">
    <source>
        <dbReference type="EMBL" id="CAJ1390426.1"/>
    </source>
</evidence>
<dbReference type="Proteomes" id="UP001178507">
    <property type="component" value="Unassembled WGS sequence"/>
</dbReference>
<dbReference type="PANTHER" id="PTHR48098">
    <property type="entry name" value="ENTEROCHELIN ESTERASE-RELATED"/>
    <property type="match status" value="1"/>
</dbReference>
<dbReference type="EMBL" id="CAUJNA010002068">
    <property type="protein sequence ID" value="CAJ1390426.1"/>
    <property type="molecule type" value="Genomic_DNA"/>
</dbReference>
<comment type="caution">
    <text evidence="1">The sequence shown here is derived from an EMBL/GenBank/DDBJ whole genome shotgun (WGS) entry which is preliminary data.</text>
</comment>
<keyword evidence="2" id="KW-1185">Reference proteome</keyword>
<evidence type="ECO:0000313" key="2">
    <source>
        <dbReference type="Proteomes" id="UP001178507"/>
    </source>
</evidence>
<dbReference type="Pfam" id="PF00756">
    <property type="entry name" value="Esterase"/>
    <property type="match status" value="1"/>
</dbReference>